<proteinExistence type="predicted"/>
<dbReference type="SFLD" id="SFLDS00029">
    <property type="entry name" value="Radical_SAM"/>
    <property type="match status" value="1"/>
</dbReference>
<dbReference type="Pfam" id="PF00919">
    <property type="entry name" value="UPF0004"/>
    <property type="match status" value="1"/>
</dbReference>
<dbReference type="PANTHER" id="PTHR11918:SF45">
    <property type="entry name" value="THREONYLCARBAMOYLADENOSINE TRNA METHYLTHIOTRANSFERASE"/>
    <property type="match status" value="1"/>
</dbReference>
<evidence type="ECO:0000256" key="11">
    <source>
        <dbReference type="ARBA" id="ARBA00051661"/>
    </source>
</evidence>
<dbReference type="SMART" id="SM00729">
    <property type="entry name" value="Elp3"/>
    <property type="match status" value="1"/>
</dbReference>
<evidence type="ECO:0000256" key="4">
    <source>
        <dbReference type="ARBA" id="ARBA00022485"/>
    </source>
</evidence>
<dbReference type="InterPro" id="IPR058240">
    <property type="entry name" value="rSAM_sf"/>
</dbReference>
<dbReference type="PROSITE" id="PS51918">
    <property type="entry name" value="RADICAL_SAM"/>
    <property type="match status" value="1"/>
</dbReference>
<dbReference type="InterPro" id="IPR013848">
    <property type="entry name" value="Methylthiotransferase_N"/>
</dbReference>
<comment type="function">
    <text evidence="2">Catalyzes the methylthiolation of N6-threonylcarbamoyladenosine (t(6)A), leading to the formation of 2-methylthio-N6-threonylcarbamoyladenosine (ms(2)t(6)A) at position 37 in tRNAs that read codons beginning with adenine.</text>
</comment>
<comment type="cofactor">
    <cofactor evidence="1">
        <name>[4Fe-4S] cluster</name>
        <dbReference type="ChEBI" id="CHEBI:49883"/>
    </cofactor>
</comment>
<sequence length="437" mass="49158">MKRVYLHTLGCKVNQFETAAFADSLKGSGLNLVDDPARADVIVINTCAVTAKASAQSRRDLRRLARVNPGAVLAVTGCHVQLAATELRALPDLQPERLLLIGNDRKSELVEFIVHRHRPAVDPSLQDMETIRPISRLPIGHFAGRTRALLRVQDGCNHFCSYCIVPFTRGRSRSLPLAEILDQVASYRKHGHQEVVVTGIHVGQYGNDLAEGQTIVTLLETLCSRFPELRFRLSSIEPTEINEELLSLMKERDNFMPHLHIPLQSGDAFILARMNRSYRPETFVEKLTLCRRMVADAAIGIDVLVGFPGERQSHFDNTVSLLEQTDFTYLHAFPYSPRPGTRAASFAEQVPNRVKQQRVALLRELSERRRNGFYRRFLGTRRPALIESERDRDGLLQGHTDNYITVRVEGDDRLINRVVQVELSSVTATGVTARPEA</sequence>
<keyword evidence="8" id="KW-0408">Iron</keyword>
<dbReference type="Pfam" id="PF04055">
    <property type="entry name" value="Radical_SAM"/>
    <property type="match status" value="1"/>
</dbReference>
<evidence type="ECO:0000256" key="10">
    <source>
        <dbReference type="ARBA" id="ARBA00031213"/>
    </source>
</evidence>
<feature type="domain" description="MTTase N-terminal" evidence="12">
    <location>
        <begin position="2"/>
        <end position="118"/>
    </location>
</feature>
<dbReference type="InterPro" id="IPR023404">
    <property type="entry name" value="rSAM_horseshoe"/>
</dbReference>
<evidence type="ECO:0000313" key="15">
    <source>
        <dbReference type="Proteomes" id="UP000830055"/>
    </source>
</evidence>
<name>A0ABN6M481_9BACT</name>
<evidence type="ECO:0000256" key="6">
    <source>
        <dbReference type="ARBA" id="ARBA00022691"/>
    </source>
</evidence>
<keyword evidence="5" id="KW-0808">Transferase</keyword>
<dbReference type="PANTHER" id="PTHR11918">
    <property type="entry name" value="RADICAL SAM PROTEINS"/>
    <property type="match status" value="1"/>
</dbReference>
<dbReference type="Gene3D" id="3.40.50.12160">
    <property type="entry name" value="Methylthiotransferase, N-terminal domain"/>
    <property type="match status" value="1"/>
</dbReference>
<dbReference type="Gene3D" id="3.80.30.20">
    <property type="entry name" value="tm_1862 like domain"/>
    <property type="match status" value="1"/>
</dbReference>
<evidence type="ECO:0000256" key="5">
    <source>
        <dbReference type="ARBA" id="ARBA00022679"/>
    </source>
</evidence>
<evidence type="ECO:0000256" key="8">
    <source>
        <dbReference type="ARBA" id="ARBA00023004"/>
    </source>
</evidence>
<dbReference type="InterPro" id="IPR007197">
    <property type="entry name" value="rSAM"/>
</dbReference>
<dbReference type="Proteomes" id="UP000830055">
    <property type="component" value="Chromosome"/>
</dbReference>
<evidence type="ECO:0000256" key="2">
    <source>
        <dbReference type="ARBA" id="ARBA00002399"/>
    </source>
</evidence>
<evidence type="ECO:0000256" key="1">
    <source>
        <dbReference type="ARBA" id="ARBA00001966"/>
    </source>
</evidence>
<dbReference type="EC" id="2.8.4.5" evidence="3"/>
<dbReference type="SFLD" id="SFLDG01061">
    <property type="entry name" value="methylthiotransferase"/>
    <property type="match status" value="1"/>
</dbReference>
<dbReference type="InterPro" id="IPR002792">
    <property type="entry name" value="TRAM_dom"/>
</dbReference>
<dbReference type="InterPro" id="IPR020612">
    <property type="entry name" value="Methylthiotransferase_CS"/>
</dbReference>
<organism evidence="14 15">
    <name type="scientific">Desulfofustis limnaeus</name>
    <dbReference type="NCBI Taxonomy" id="2740163"/>
    <lineage>
        <taxon>Bacteria</taxon>
        <taxon>Pseudomonadati</taxon>
        <taxon>Thermodesulfobacteriota</taxon>
        <taxon>Desulfobulbia</taxon>
        <taxon>Desulfobulbales</taxon>
        <taxon>Desulfocapsaceae</taxon>
        <taxon>Desulfofustis</taxon>
    </lineage>
</organism>
<dbReference type="CDD" id="cd01335">
    <property type="entry name" value="Radical_SAM"/>
    <property type="match status" value="1"/>
</dbReference>
<dbReference type="NCBIfam" id="TIGR00089">
    <property type="entry name" value="MiaB/RimO family radical SAM methylthiotransferase"/>
    <property type="match status" value="1"/>
</dbReference>
<dbReference type="InterPro" id="IPR038135">
    <property type="entry name" value="Methylthiotransferase_N_sf"/>
</dbReference>
<accession>A0ABN6M481</accession>
<dbReference type="EMBL" id="AP025516">
    <property type="protein sequence ID" value="BDD86814.1"/>
    <property type="molecule type" value="Genomic_DNA"/>
</dbReference>
<dbReference type="PROSITE" id="PS51449">
    <property type="entry name" value="MTTASE_N"/>
    <property type="match status" value="1"/>
</dbReference>
<evidence type="ECO:0000313" key="14">
    <source>
        <dbReference type="EMBL" id="BDD86814.1"/>
    </source>
</evidence>
<dbReference type="NCBIfam" id="TIGR01579">
    <property type="entry name" value="MiaB-like-C"/>
    <property type="match status" value="1"/>
</dbReference>
<keyword evidence="4" id="KW-0004">4Fe-4S</keyword>
<dbReference type="InterPro" id="IPR006638">
    <property type="entry name" value="Elp3/MiaA/NifB-like_rSAM"/>
</dbReference>
<evidence type="ECO:0000259" key="12">
    <source>
        <dbReference type="PROSITE" id="PS51449"/>
    </source>
</evidence>
<feature type="domain" description="Radical SAM core" evidence="13">
    <location>
        <begin position="142"/>
        <end position="374"/>
    </location>
</feature>
<keyword evidence="9" id="KW-0411">Iron-sulfur</keyword>
<dbReference type="Pfam" id="PF01938">
    <property type="entry name" value="TRAM"/>
    <property type="match status" value="1"/>
</dbReference>
<evidence type="ECO:0000256" key="7">
    <source>
        <dbReference type="ARBA" id="ARBA00022723"/>
    </source>
</evidence>
<gene>
    <name evidence="14" type="primary">mtaB</name>
    <name evidence="14" type="ORF">DPPLL_11790</name>
</gene>
<keyword evidence="15" id="KW-1185">Reference proteome</keyword>
<keyword evidence="7" id="KW-0479">Metal-binding</keyword>
<dbReference type="SFLD" id="SFLDG01082">
    <property type="entry name" value="B12-binding_domain_containing"/>
    <property type="match status" value="1"/>
</dbReference>
<evidence type="ECO:0000259" key="13">
    <source>
        <dbReference type="PROSITE" id="PS51918"/>
    </source>
</evidence>
<protein>
    <recommendedName>
        <fullName evidence="3">tRNA (N(6)-L-threonylcarbamoyladenosine(37)-C(2))-methylthiotransferase</fullName>
        <ecNumber evidence="3">2.8.4.5</ecNumber>
    </recommendedName>
    <alternativeName>
        <fullName evidence="10">tRNA-t(6)A37 methylthiotransferase</fullName>
    </alternativeName>
</protein>
<dbReference type="RefSeq" id="WP_284153885.1">
    <property type="nucleotide sequence ID" value="NZ_AP025516.1"/>
</dbReference>
<reference evidence="14 15" key="1">
    <citation type="submission" date="2022-01" db="EMBL/GenBank/DDBJ databases">
        <title>Desulfofustis limnae sp. nov., a novel mesophilic sulfate-reducing bacterium isolated from marsh soil.</title>
        <authorList>
            <person name="Watanabe M."/>
            <person name="Takahashi A."/>
            <person name="Kojima H."/>
            <person name="Fukui M."/>
        </authorList>
    </citation>
    <scope>NUCLEOTIDE SEQUENCE [LARGE SCALE GENOMIC DNA]</scope>
    <source>
        <strain evidence="14 15">PPLL</strain>
    </source>
</reference>
<keyword evidence="6" id="KW-0949">S-adenosyl-L-methionine</keyword>
<dbReference type="PROSITE" id="PS01278">
    <property type="entry name" value="MTTASE_RADICAL"/>
    <property type="match status" value="1"/>
</dbReference>
<dbReference type="InterPro" id="IPR006467">
    <property type="entry name" value="MiaB-like_bact"/>
</dbReference>
<dbReference type="InterPro" id="IPR005839">
    <property type="entry name" value="Methylthiotransferase"/>
</dbReference>
<comment type="catalytic activity">
    <reaction evidence="11">
        <text>N(6)-L-threonylcarbamoyladenosine(37) in tRNA + (sulfur carrier)-SH + AH2 + 2 S-adenosyl-L-methionine = 2-methylsulfanyl-N(6)-L-threonylcarbamoyladenosine(37) in tRNA + (sulfur carrier)-H + 5'-deoxyadenosine + L-methionine + A + S-adenosyl-L-homocysteine + 2 H(+)</text>
        <dbReference type="Rhea" id="RHEA:37075"/>
        <dbReference type="Rhea" id="RHEA-COMP:10163"/>
        <dbReference type="Rhea" id="RHEA-COMP:11092"/>
        <dbReference type="Rhea" id="RHEA-COMP:14737"/>
        <dbReference type="Rhea" id="RHEA-COMP:14739"/>
        <dbReference type="ChEBI" id="CHEBI:13193"/>
        <dbReference type="ChEBI" id="CHEBI:15378"/>
        <dbReference type="ChEBI" id="CHEBI:17319"/>
        <dbReference type="ChEBI" id="CHEBI:17499"/>
        <dbReference type="ChEBI" id="CHEBI:29917"/>
        <dbReference type="ChEBI" id="CHEBI:57844"/>
        <dbReference type="ChEBI" id="CHEBI:57856"/>
        <dbReference type="ChEBI" id="CHEBI:59789"/>
        <dbReference type="ChEBI" id="CHEBI:64428"/>
        <dbReference type="ChEBI" id="CHEBI:74418"/>
        <dbReference type="ChEBI" id="CHEBI:74420"/>
        <dbReference type="EC" id="2.8.4.5"/>
    </reaction>
</comment>
<evidence type="ECO:0000256" key="3">
    <source>
        <dbReference type="ARBA" id="ARBA00013273"/>
    </source>
</evidence>
<evidence type="ECO:0000256" key="9">
    <source>
        <dbReference type="ARBA" id="ARBA00023014"/>
    </source>
</evidence>
<dbReference type="SUPFAM" id="SSF102114">
    <property type="entry name" value="Radical SAM enzymes"/>
    <property type="match status" value="1"/>
</dbReference>